<evidence type="ECO:0000256" key="4">
    <source>
        <dbReference type="ARBA" id="ARBA00022840"/>
    </source>
</evidence>
<evidence type="ECO:0000256" key="3">
    <source>
        <dbReference type="ARBA" id="ARBA00022741"/>
    </source>
</evidence>
<evidence type="ECO:0000313" key="7">
    <source>
        <dbReference type="Proteomes" id="UP000065734"/>
    </source>
</evidence>
<keyword evidence="2" id="KW-0813">Transport</keyword>
<dbReference type="InterPro" id="IPR015860">
    <property type="entry name" value="ABC_transpr_TagH-like"/>
</dbReference>
<feature type="domain" description="ABC transporter" evidence="5">
    <location>
        <begin position="6"/>
        <end position="255"/>
    </location>
</feature>
<dbReference type="InterPro" id="IPR017871">
    <property type="entry name" value="ABC_transporter-like_CS"/>
</dbReference>
<dbReference type="Proteomes" id="UP000065734">
    <property type="component" value="Chromosome I"/>
</dbReference>
<dbReference type="PATRIC" id="fig|1079.6.peg.670"/>
<keyword evidence="7" id="KW-1185">Reference proteome</keyword>
<dbReference type="EC" id="3.6.3.40" evidence="6"/>
<dbReference type="GO" id="GO:0016887">
    <property type="term" value="F:ATP hydrolysis activity"/>
    <property type="evidence" value="ECO:0007669"/>
    <property type="project" value="InterPro"/>
</dbReference>
<comment type="similarity">
    <text evidence="1">Belongs to the ABC transporter superfamily.</text>
</comment>
<dbReference type="EMBL" id="LN907867">
    <property type="protein sequence ID" value="CUU41106.1"/>
    <property type="molecule type" value="Genomic_DNA"/>
</dbReference>
<accession>A0A0P0IX79</accession>
<sequence>MAMAHIEVEDVHVRFPVLHTGHRSLKKALVATATGGAIMREANAAPIVHALSGVSVRLEVGDRVGLVGPNGAGKSTLLRVLAGIYEPDDGHVAVDGKIAALLNVNLGFNADLTGRENLRLRGMYMGLKGKEIAALAPEIADFTELGDYLDMPVRTYSSGMQMRLALGMATAVKPDILLMDEWILAGDAHFMEKAKARVAAFVRQARILVLASHSADVIRTWCNKALYLSAGKVQAFGPVEEVLEAYADAARAQSVTRN</sequence>
<keyword evidence="4 6" id="KW-0067">ATP-binding</keyword>
<dbReference type="PANTHER" id="PTHR46743">
    <property type="entry name" value="TEICHOIC ACIDS EXPORT ATP-BINDING PROTEIN TAGH"/>
    <property type="match status" value="1"/>
</dbReference>
<dbReference type="GO" id="GO:0016020">
    <property type="term" value="C:membrane"/>
    <property type="evidence" value="ECO:0007669"/>
    <property type="project" value="InterPro"/>
</dbReference>
<reference evidence="7" key="1">
    <citation type="journal article" date="2016" name="Genome Announc.">
        <title>Revised genome sequence of the purple photosynthetic bacterium Blastochloris viridis.</title>
        <authorList>
            <person name="Liu L.N."/>
            <person name="Faulkner M."/>
            <person name="Liu X."/>
            <person name="Huang F."/>
            <person name="Darby A.C."/>
            <person name="Hall N."/>
        </authorList>
    </citation>
    <scope>NUCLEOTIDE SEQUENCE [LARGE SCALE GENOMIC DNA]</scope>
    <source>
        <strain evidence="7">ATCC 19567 / DSM 133 / F</strain>
    </source>
</reference>
<dbReference type="InterPro" id="IPR003439">
    <property type="entry name" value="ABC_transporter-like_ATP-bd"/>
</dbReference>
<dbReference type="InterPro" id="IPR027417">
    <property type="entry name" value="P-loop_NTPase"/>
</dbReference>
<name>A0A0P0IX79_BLAVI</name>
<dbReference type="GO" id="GO:0140359">
    <property type="term" value="F:ABC-type transporter activity"/>
    <property type="evidence" value="ECO:0007669"/>
    <property type="project" value="InterPro"/>
</dbReference>
<protein>
    <submittedName>
        <fullName evidence="6">Teichoic acids export ATP-binding protein TagH</fullName>
        <ecNumber evidence="6">3.6.3.40</ecNumber>
    </submittedName>
</protein>
<evidence type="ECO:0000259" key="5">
    <source>
        <dbReference type="PROSITE" id="PS50893"/>
    </source>
</evidence>
<dbReference type="PROSITE" id="PS00211">
    <property type="entry name" value="ABC_TRANSPORTER_1"/>
    <property type="match status" value="1"/>
</dbReference>
<dbReference type="SMART" id="SM00382">
    <property type="entry name" value="AAA"/>
    <property type="match status" value="1"/>
</dbReference>
<evidence type="ECO:0000256" key="2">
    <source>
        <dbReference type="ARBA" id="ARBA00022448"/>
    </source>
</evidence>
<dbReference type="Gene3D" id="3.40.50.300">
    <property type="entry name" value="P-loop containing nucleotide triphosphate hydrolases"/>
    <property type="match status" value="1"/>
</dbReference>
<dbReference type="CDD" id="cd03220">
    <property type="entry name" value="ABC_KpsT_Wzt"/>
    <property type="match status" value="1"/>
</dbReference>
<dbReference type="GO" id="GO:0005524">
    <property type="term" value="F:ATP binding"/>
    <property type="evidence" value="ECO:0007669"/>
    <property type="project" value="UniProtKB-KW"/>
</dbReference>
<dbReference type="KEGG" id="bvr:BVIR_650"/>
<dbReference type="AlphaFoldDB" id="A0A0P0IX79"/>
<dbReference type="STRING" id="1079.BVIR_650"/>
<dbReference type="InterPro" id="IPR003593">
    <property type="entry name" value="AAA+_ATPase"/>
</dbReference>
<dbReference type="SUPFAM" id="SSF52540">
    <property type="entry name" value="P-loop containing nucleoside triphosphate hydrolases"/>
    <property type="match status" value="1"/>
</dbReference>
<dbReference type="Pfam" id="PF00005">
    <property type="entry name" value="ABC_tran"/>
    <property type="match status" value="1"/>
</dbReference>
<evidence type="ECO:0000313" key="6">
    <source>
        <dbReference type="EMBL" id="CUU41106.1"/>
    </source>
</evidence>
<dbReference type="PANTHER" id="PTHR46743:SF2">
    <property type="entry name" value="TEICHOIC ACIDS EXPORT ATP-BINDING PROTEIN TAGH"/>
    <property type="match status" value="1"/>
</dbReference>
<dbReference type="InterPro" id="IPR050683">
    <property type="entry name" value="Bact_Polysacc_Export_ATP-bd"/>
</dbReference>
<proteinExistence type="inferred from homology"/>
<dbReference type="PROSITE" id="PS50893">
    <property type="entry name" value="ABC_TRANSPORTER_2"/>
    <property type="match status" value="1"/>
</dbReference>
<keyword evidence="3" id="KW-0547">Nucleotide-binding</keyword>
<evidence type="ECO:0000256" key="1">
    <source>
        <dbReference type="ARBA" id="ARBA00005417"/>
    </source>
</evidence>
<organism evidence="6 7">
    <name type="scientific">Blastochloris viridis</name>
    <name type="common">Rhodopseudomonas viridis</name>
    <dbReference type="NCBI Taxonomy" id="1079"/>
    <lineage>
        <taxon>Bacteria</taxon>
        <taxon>Pseudomonadati</taxon>
        <taxon>Pseudomonadota</taxon>
        <taxon>Alphaproteobacteria</taxon>
        <taxon>Hyphomicrobiales</taxon>
        <taxon>Blastochloridaceae</taxon>
        <taxon>Blastochloris</taxon>
    </lineage>
</organism>
<keyword evidence="6" id="KW-0378">Hydrolase</keyword>
<gene>
    <name evidence="6" type="primary">tagH_1</name>
    <name evidence="6" type="ORF">BVIRIDIS_00940</name>
</gene>